<dbReference type="CDD" id="cd02440">
    <property type="entry name" value="AdoMet_MTases"/>
    <property type="match status" value="1"/>
</dbReference>
<reference evidence="2 3" key="1">
    <citation type="submission" date="2020-07" db="EMBL/GenBank/DDBJ databases">
        <title>Sequencing the genomes of 1000 actinobacteria strains.</title>
        <authorList>
            <person name="Klenk H.-P."/>
        </authorList>
    </citation>
    <scope>NUCLEOTIDE SEQUENCE [LARGE SCALE GENOMIC DNA]</scope>
    <source>
        <strain evidence="2 3">DSM 15131</strain>
    </source>
</reference>
<organism evidence="2 3">
    <name type="scientific">Nocardioides aromaticivorans</name>
    <dbReference type="NCBI Taxonomy" id="200618"/>
    <lineage>
        <taxon>Bacteria</taxon>
        <taxon>Bacillati</taxon>
        <taxon>Actinomycetota</taxon>
        <taxon>Actinomycetes</taxon>
        <taxon>Propionibacteriales</taxon>
        <taxon>Nocardioidaceae</taxon>
        <taxon>Nocardioides</taxon>
    </lineage>
</organism>
<dbReference type="Pfam" id="PF13649">
    <property type="entry name" value="Methyltransf_25"/>
    <property type="match status" value="1"/>
</dbReference>
<dbReference type="EMBL" id="JACBZM010000001">
    <property type="protein sequence ID" value="NYI43277.1"/>
    <property type="molecule type" value="Genomic_DNA"/>
</dbReference>
<dbReference type="Gene3D" id="3.40.50.150">
    <property type="entry name" value="Vaccinia Virus protein VP39"/>
    <property type="match status" value="1"/>
</dbReference>
<accession>A0A7Z0CLX1</accession>
<gene>
    <name evidence="2" type="ORF">BJ993_000357</name>
</gene>
<evidence type="ECO:0000259" key="1">
    <source>
        <dbReference type="Pfam" id="PF13649"/>
    </source>
</evidence>
<dbReference type="GO" id="GO:0032259">
    <property type="term" value="P:methylation"/>
    <property type="evidence" value="ECO:0007669"/>
    <property type="project" value="UniProtKB-KW"/>
</dbReference>
<dbReference type="InterPro" id="IPR029063">
    <property type="entry name" value="SAM-dependent_MTases_sf"/>
</dbReference>
<dbReference type="AlphaFoldDB" id="A0A7Z0CLX1"/>
<dbReference type="SUPFAM" id="SSF53335">
    <property type="entry name" value="S-adenosyl-L-methionine-dependent methyltransferases"/>
    <property type="match status" value="1"/>
</dbReference>
<comment type="caution">
    <text evidence="2">The sequence shown here is derived from an EMBL/GenBank/DDBJ whole genome shotgun (WGS) entry which is preliminary data.</text>
</comment>
<keyword evidence="2" id="KW-0489">Methyltransferase</keyword>
<name>A0A7Z0CLX1_9ACTN</name>
<proteinExistence type="predicted"/>
<evidence type="ECO:0000313" key="3">
    <source>
        <dbReference type="Proteomes" id="UP000562045"/>
    </source>
</evidence>
<dbReference type="InterPro" id="IPR041698">
    <property type="entry name" value="Methyltransf_25"/>
</dbReference>
<evidence type="ECO:0000313" key="2">
    <source>
        <dbReference type="EMBL" id="NYI43277.1"/>
    </source>
</evidence>
<protein>
    <submittedName>
        <fullName evidence="2">Ubiquinone/menaquinone biosynthesis C-methylase UbiE</fullName>
    </submittedName>
</protein>
<keyword evidence="2" id="KW-0830">Ubiquinone</keyword>
<dbReference type="Proteomes" id="UP000562045">
    <property type="component" value="Unassembled WGS sequence"/>
</dbReference>
<keyword evidence="2" id="KW-0808">Transferase</keyword>
<feature type="domain" description="Methyltransferase" evidence="1">
    <location>
        <begin position="44"/>
        <end position="135"/>
    </location>
</feature>
<dbReference type="GO" id="GO:0008168">
    <property type="term" value="F:methyltransferase activity"/>
    <property type="evidence" value="ECO:0007669"/>
    <property type="project" value="UniProtKB-KW"/>
</dbReference>
<sequence length="265" mass="28186">MGSSDSAFVGRIPEIYERLLVPLVFAEPARHLAAAVLEGDPQDVLETAAGTGVLTRALVAGGAASITATDLNEPMLAAAQVLCPSERVRWEVADALALPVPDASYDAVACQFGVMFFPDKVRGYAEARRVLRPGGSFHLNAWDRVEANPAWCVVSDALNAAAGEAPLLFLRRMPYGYHDPDVIGRHLEQAGFEETTVERMTGTSVADAATTATAICQGTPLRSEIEAHPVLDVEQATEIATEALLREYGAGTFEAAISWFQASAS</sequence>
<dbReference type="PANTHER" id="PTHR43591:SF81">
    <property type="entry name" value="MAGNESIUM PROTOPORPHYRIN IX METHYLTRANSFERASE, CHLOROPLASTIC-RELATED"/>
    <property type="match status" value="1"/>
</dbReference>
<dbReference type="RefSeq" id="WP_179647521.1">
    <property type="nucleotide sequence ID" value="NZ_JACBZM010000001.1"/>
</dbReference>
<dbReference type="PANTHER" id="PTHR43591">
    <property type="entry name" value="METHYLTRANSFERASE"/>
    <property type="match status" value="1"/>
</dbReference>